<comment type="cofactor">
    <cofactor evidence="1">
        <name>pyridoxal 5'-phosphate</name>
        <dbReference type="ChEBI" id="CHEBI:597326"/>
    </cofactor>
</comment>
<evidence type="ECO:0000256" key="1">
    <source>
        <dbReference type="ARBA" id="ARBA00001933"/>
    </source>
</evidence>
<dbReference type="Gene3D" id="3.40.50.1100">
    <property type="match status" value="2"/>
</dbReference>
<dbReference type="RefSeq" id="WP_009599219.1">
    <property type="nucleotide sequence ID" value="NZ_AEIU01000002.1"/>
</dbReference>
<keyword evidence="3 5" id="KW-0663">Pyridoxal phosphate</keyword>
<gene>
    <name evidence="6" type="ORF">VIBC2010_08368</name>
</gene>
<evidence type="ECO:0000313" key="6">
    <source>
        <dbReference type="EMBL" id="EFP98547.1"/>
    </source>
</evidence>
<reference evidence="6 7" key="1">
    <citation type="journal article" date="2012" name="Int. J. Syst. Evol. Microbiol.">
        <title>Vibrio caribbeanicus sp. nov., isolated from the marine sponge Scleritoderma cyanea.</title>
        <authorList>
            <person name="Hoffmann M."/>
            <person name="Monday S.R."/>
            <person name="Allard M.W."/>
            <person name="Strain E.A."/>
            <person name="Whittaker P."/>
            <person name="Naum M."/>
            <person name="McCarthy P.J."/>
            <person name="Lopez J.V."/>
            <person name="Fischer M."/>
            <person name="Brown E.W."/>
        </authorList>
    </citation>
    <scope>NUCLEOTIDE SEQUENCE [LARGE SCALE GENOMIC DNA]</scope>
    <source>
        <strain evidence="6 7">ATCC BAA-2122</strain>
    </source>
</reference>
<organism evidence="6 7">
    <name type="scientific">Vibrio caribbeanicus ATCC BAA-2122</name>
    <dbReference type="NCBI Taxonomy" id="796620"/>
    <lineage>
        <taxon>Bacteria</taxon>
        <taxon>Pseudomonadati</taxon>
        <taxon>Pseudomonadota</taxon>
        <taxon>Gammaproteobacteria</taxon>
        <taxon>Vibrionales</taxon>
        <taxon>Vibrionaceae</taxon>
        <taxon>Vibrio</taxon>
    </lineage>
</organism>
<evidence type="ECO:0000256" key="5">
    <source>
        <dbReference type="PIRSR" id="PIRSR006278-2"/>
    </source>
</evidence>
<dbReference type="OrthoDB" id="9801249at2"/>
<evidence type="ECO:0000313" key="7">
    <source>
        <dbReference type="Proteomes" id="UP000002943"/>
    </source>
</evidence>
<name>E3BED0_9VIBR</name>
<evidence type="ECO:0000256" key="3">
    <source>
        <dbReference type="ARBA" id="ARBA00022898"/>
    </source>
</evidence>
<dbReference type="GO" id="GO:0019148">
    <property type="term" value="F:D-cysteine desulfhydrase activity"/>
    <property type="evidence" value="ECO:0007669"/>
    <property type="project" value="TreeGrafter"/>
</dbReference>
<comment type="caution">
    <text evidence="6">The sequence shown here is derived from an EMBL/GenBank/DDBJ whole genome shotgun (WGS) entry which is preliminary data.</text>
</comment>
<dbReference type="EMBL" id="AEIU01000002">
    <property type="protein sequence ID" value="EFP98547.1"/>
    <property type="molecule type" value="Genomic_DNA"/>
</dbReference>
<proteinExistence type="inferred from homology"/>
<sequence length="298" mass="34133">MKLSNTPVTAHTFGDIPFSLKRDDLLHHQFSGNKARKLSAWLELEQPEITTLMSQGGVQSNSLYSMAALAKLKGWQLKFYVERIPTWLKNHPMGNYRGALELGAQIIETNDYDKVLEEHFREPRQTQSHTLVIPEGGHSEEAMSGVRRLAQEIIDWASQNVAQPVAVALPSGTGTTALYLHKFLKPAAIEVLTCPCVGGKQYLIEQFMALRESDFPHILELENKHHFAKLYEEDFRTWQQLCTDTGVEFDLLYDPMMWRCLSLWYPQNTDKHLLYVHQGGLLGNESMLPRYQRKFSSI</sequence>
<accession>E3BED0</accession>
<evidence type="ECO:0000256" key="2">
    <source>
        <dbReference type="ARBA" id="ARBA00008639"/>
    </source>
</evidence>
<dbReference type="PANTHER" id="PTHR43780">
    <property type="entry name" value="1-AMINOCYCLOPROPANE-1-CARBOXYLATE DEAMINASE-RELATED"/>
    <property type="match status" value="1"/>
</dbReference>
<dbReference type="InterPro" id="IPR027278">
    <property type="entry name" value="ACCD_DCysDesulf"/>
</dbReference>
<evidence type="ECO:0000256" key="4">
    <source>
        <dbReference type="PIRSR" id="PIRSR006278-1"/>
    </source>
</evidence>
<dbReference type="Proteomes" id="UP000002943">
    <property type="component" value="Unassembled WGS sequence"/>
</dbReference>
<feature type="modified residue" description="N6-(pyridoxal phosphate)lysine" evidence="5">
    <location>
        <position position="34"/>
    </location>
</feature>
<protein>
    <submittedName>
        <fullName evidence="6">1-aminocyclopropane-1-carboxylate deaminase</fullName>
    </submittedName>
</protein>
<dbReference type="AlphaFoldDB" id="E3BED0"/>
<keyword evidence="7" id="KW-1185">Reference proteome</keyword>
<feature type="active site" description="Nucleophile" evidence="4">
    <location>
        <position position="60"/>
    </location>
</feature>
<dbReference type="STRING" id="796620.VIBC2010_08368"/>
<dbReference type="eggNOG" id="COG2515">
    <property type="taxonomic scope" value="Bacteria"/>
</dbReference>
<comment type="similarity">
    <text evidence="2">Belongs to the ACC deaminase/D-cysteine desulfhydrase family.</text>
</comment>
<dbReference type="SUPFAM" id="SSF53686">
    <property type="entry name" value="Tryptophan synthase beta subunit-like PLP-dependent enzymes"/>
    <property type="match status" value="1"/>
</dbReference>
<dbReference type="PIRSF" id="PIRSF006278">
    <property type="entry name" value="ACCD_DCysDesulf"/>
    <property type="match status" value="1"/>
</dbReference>
<dbReference type="InterPro" id="IPR036052">
    <property type="entry name" value="TrpB-like_PALP_sf"/>
</dbReference>
<dbReference type="PANTHER" id="PTHR43780:SF2">
    <property type="entry name" value="1-AMINOCYCLOPROPANE-1-CARBOXYLATE DEAMINASE-RELATED"/>
    <property type="match status" value="1"/>
</dbReference>